<evidence type="ECO:0000256" key="3">
    <source>
        <dbReference type="ARBA" id="ARBA00022729"/>
    </source>
</evidence>
<evidence type="ECO:0000256" key="1">
    <source>
        <dbReference type="ARBA" id="ARBA00004442"/>
    </source>
</evidence>
<feature type="domain" description="RagB/SusD" evidence="6">
    <location>
        <begin position="294"/>
        <end position="605"/>
    </location>
</feature>
<protein>
    <submittedName>
        <fullName evidence="8">RagB/SusD family nutrient uptake outer membrane protein</fullName>
    </submittedName>
</protein>
<dbReference type="AlphaFoldDB" id="A0A7X9S125"/>
<organism evidence="8 9">
    <name type="scientific">Flammeovirga aprica JL-4</name>
    <dbReference type="NCBI Taxonomy" id="694437"/>
    <lineage>
        <taxon>Bacteria</taxon>
        <taxon>Pseudomonadati</taxon>
        <taxon>Bacteroidota</taxon>
        <taxon>Cytophagia</taxon>
        <taxon>Cytophagales</taxon>
        <taxon>Flammeovirgaceae</taxon>
        <taxon>Flammeovirga</taxon>
    </lineage>
</organism>
<dbReference type="InterPro" id="IPR011990">
    <property type="entry name" value="TPR-like_helical_dom_sf"/>
</dbReference>
<dbReference type="InterPro" id="IPR012944">
    <property type="entry name" value="SusD_RagB_dom"/>
</dbReference>
<comment type="subcellular location">
    <subcellularLocation>
        <location evidence="1">Cell outer membrane</location>
    </subcellularLocation>
</comment>
<evidence type="ECO:0000256" key="2">
    <source>
        <dbReference type="ARBA" id="ARBA00006275"/>
    </source>
</evidence>
<keyword evidence="5" id="KW-0998">Cell outer membrane</keyword>
<dbReference type="Pfam" id="PF14322">
    <property type="entry name" value="SusD-like_3"/>
    <property type="match status" value="1"/>
</dbReference>
<dbReference type="Pfam" id="PF07980">
    <property type="entry name" value="SusD_RagB"/>
    <property type="match status" value="1"/>
</dbReference>
<comment type="caution">
    <text evidence="8">The sequence shown here is derived from an EMBL/GenBank/DDBJ whole genome shotgun (WGS) entry which is preliminary data.</text>
</comment>
<dbReference type="Proteomes" id="UP000576082">
    <property type="component" value="Unassembled WGS sequence"/>
</dbReference>
<dbReference type="InterPro" id="IPR033985">
    <property type="entry name" value="SusD-like_N"/>
</dbReference>
<evidence type="ECO:0000313" key="9">
    <source>
        <dbReference type="Proteomes" id="UP000576082"/>
    </source>
</evidence>
<keyword evidence="9" id="KW-1185">Reference proteome</keyword>
<reference evidence="8 9" key="1">
    <citation type="submission" date="2020-04" db="EMBL/GenBank/DDBJ databases">
        <title>Flammeovirga sp. SR4, a novel species isolated from seawater.</title>
        <authorList>
            <person name="Wang X."/>
        </authorList>
    </citation>
    <scope>NUCLEOTIDE SEQUENCE [LARGE SCALE GENOMIC DNA]</scope>
    <source>
        <strain evidence="8 9">ATCC 23126</strain>
    </source>
</reference>
<dbReference type="EMBL" id="JABANE010000162">
    <property type="protein sequence ID" value="NME72451.1"/>
    <property type="molecule type" value="Genomic_DNA"/>
</dbReference>
<evidence type="ECO:0000259" key="6">
    <source>
        <dbReference type="Pfam" id="PF07980"/>
    </source>
</evidence>
<dbReference type="Gene3D" id="1.25.40.390">
    <property type="match status" value="1"/>
</dbReference>
<keyword evidence="4" id="KW-0472">Membrane</keyword>
<proteinExistence type="inferred from homology"/>
<gene>
    <name evidence="8" type="ORF">HHU12_31105</name>
</gene>
<evidence type="ECO:0000256" key="5">
    <source>
        <dbReference type="ARBA" id="ARBA00023237"/>
    </source>
</evidence>
<evidence type="ECO:0000256" key="4">
    <source>
        <dbReference type="ARBA" id="ARBA00023136"/>
    </source>
</evidence>
<dbReference type="GO" id="GO:0009279">
    <property type="term" value="C:cell outer membrane"/>
    <property type="evidence" value="ECO:0007669"/>
    <property type="project" value="UniProtKB-SubCell"/>
</dbReference>
<evidence type="ECO:0000259" key="7">
    <source>
        <dbReference type="Pfam" id="PF14322"/>
    </source>
</evidence>
<keyword evidence="3" id="KW-0732">Signal</keyword>
<accession>A0A7X9S125</accession>
<evidence type="ECO:0000313" key="8">
    <source>
        <dbReference type="EMBL" id="NME72451.1"/>
    </source>
</evidence>
<dbReference type="RefSeq" id="WP_169660642.1">
    <property type="nucleotide sequence ID" value="NZ_JABANE010000162.1"/>
</dbReference>
<sequence>MKKLLYTYFVIVFTSCSFLDIDSPNVLTEDDLFEDENITTAYFSRLYQELLIEDFNFVQGKFNTFPGSGSNYIGSWVNEELPSGTYTGIGGGSFEKCYEVAYKAIANCNQLIEDLEKSRFKFTAQQYNQYLAEAYFLRSYNYFELAKMFGGVPLVLKLKPYEIGDELSKFHKARNSEEEVFDQIRQDLDFAIQYLPETSQYGRSNRYVAAALKSRAMLYAACIAKYGTPNRLVTPDYPNGLLGIPADRAKELFKYVIDANELIIQSGNYYLFEQLRDKEENFQTLFLQTQNNREVLFARGFDPAVRNSHSHDAIVMPRSIGFTYGNKKSPSTNIMEKFEYVDGRSGEMVWKNGKEYVVFDDLQTLFKDKDPRFFASFITPFSEFRDLKITMCNGVHLDGAFKTAPIGYNYYYDLEKQEFVSYVTDYPATGNSGQTQGSVGNGFCKKYTDIDNPIQSIGALWSSKTHWIDIRYAEILLNHAEAHFEMGNYESAHINLNMIRERAGIVPLEFGDVTLEKIRNERIVEFVYENKSFWDYRRWRTMTTEFNNESASRYRIYYSIDLGGYIIRDDQNNGAKKQYDERFYYNRIPLEEMAKDPLLIQNPGY</sequence>
<name>A0A7X9S125_9BACT</name>
<dbReference type="SUPFAM" id="SSF48452">
    <property type="entry name" value="TPR-like"/>
    <property type="match status" value="1"/>
</dbReference>
<comment type="similarity">
    <text evidence="2">Belongs to the SusD family.</text>
</comment>
<dbReference type="PROSITE" id="PS51257">
    <property type="entry name" value="PROKAR_LIPOPROTEIN"/>
    <property type="match status" value="1"/>
</dbReference>
<feature type="domain" description="SusD-like N-terminal" evidence="7">
    <location>
        <begin position="91"/>
        <end position="217"/>
    </location>
</feature>